<dbReference type="GO" id="GO:0003700">
    <property type="term" value="F:DNA-binding transcription factor activity"/>
    <property type="evidence" value="ECO:0007669"/>
    <property type="project" value="TreeGrafter"/>
</dbReference>
<reference evidence="3" key="1">
    <citation type="submission" date="2014-11" db="EMBL/GenBank/DDBJ databases">
        <authorList>
            <person name="Geib S."/>
        </authorList>
    </citation>
    <scope>NUCLEOTIDE SEQUENCE</scope>
</reference>
<dbReference type="SUPFAM" id="SSF47459">
    <property type="entry name" value="HLH, helix-loop-helix DNA-binding domain"/>
    <property type="match status" value="1"/>
</dbReference>
<dbReference type="PROSITE" id="PS50888">
    <property type="entry name" value="BHLH"/>
    <property type="match status" value="1"/>
</dbReference>
<sequence length="405" mass="44148">MHDYTTLLGSSQRAVDEGKCSKTGSRKEKYALRERHKRRLGLASVVEMPKRSNHRDDMETTTGQQRTQQSSTASKSKAPPLSKYRRKTANARERTRMREINTAFENLRQCVPPSIAVDEAGPTNEKLTKITTLRLAMKYIDLLTDVLHNPDFKGELPLDFLCASEETAVINELTTAAPTLKVEAKSAVTSKSSKAANKATTAHKTKSAAPAKTPKRLGKRKKKDVKPATGTQPSKRNTKSAQCRTATQSSTASSSISSSSFVTCSGDSLSSHSSSFLDSITSPSYLTSFVPAMSELNSLTLESDGESLHLSDPCNSPLQDKYDRLFGTGALNTRTSAEQTILGDIDTPLELSLQFLGTTPGPLDFSLEQPPTTCISPLVALDSFNPFSDFLHDYPEQASLDLFLT</sequence>
<evidence type="ECO:0000313" key="3">
    <source>
        <dbReference type="EMBL" id="JAD04839.1"/>
    </source>
</evidence>
<dbReference type="AlphaFoldDB" id="A0A0A1X0K8"/>
<dbReference type="InterPro" id="IPR011598">
    <property type="entry name" value="bHLH_dom"/>
</dbReference>
<proteinExistence type="predicted"/>
<dbReference type="EMBL" id="GBXI01009453">
    <property type="protein sequence ID" value="JAD04839.1"/>
    <property type="molecule type" value="Transcribed_RNA"/>
</dbReference>
<dbReference type="GO" id="GO:0046983">
    <property type="term" value="F:protein dimerization activity"/>
    <property type="evidence" value="ECO:0007669"/>
    <property type="project" value="InterPro"/>
</dbReference>
<dbReference type="PANTHER" id="PTHR19290">
    <property type="entry name" value="BASIC HELIX-LOOP-HELIX PROTEIN NEUROGENIN-RELATED"/>
    <property type="match status" value="1"/>
</dbReference>
<evidence type="ECO:0000256" key="1">
    <source>
        <dbReference type="SAM" id="MobiDB-lite"/>
    </source>
</evidence>
<organism evidence="3">
    <name type="scientific">Zeugodacus cucurbitae</name>
    <name type="common">Melon fruit fly</name>
    <name type="synonym">Bactrocera cucurbitae</name>
    <dbReference type="NCBI Taxonomy" id="28588"/>
    <lineage>
        <taxon>Eukaryota</taxon>
        <taxon>Metazoa</taxon>
        <taxon>Ecdysozoa</taxon>
        <taxon>Arthropoda</taxon>
        <taxon>Hexapoda</taxon>
        <taxon>Insecta</taxon>
        <taxon>Pterygota</taxon>
        <taxon>Neoptera</taxon>
        <taxon>Endopterygota</taxon>
        <taxon>Diptera</taxon>
        <taxon>Brachycera</taxon>
        <taxon>Muscomorpha</taxon>
        <taxon>Tephritoidea</taxon>
        <taxon>Tephritidae</taxon>
        <taxon>Zeugodacus</taxon>
        <taxon>Zeugodacus</taxon>
    </lineage>
</organism>
<dbReference type="InterPro" id="IPR036638">
    <property type="entry name" value="HLH_DNA-bd_sf"/>
</dbReference>
<dbReference type="Pfam" id="PF00010">
    <property type="entry name" value="HLH"/>
    <property type="match status" value="1"/>
</dbReference>
<dbReference type="SMART" id="SM00353">
    <property type="entry name" value="HLH"/>
    <property type="match status" value="1"/>
</dbReference>
<reference evidence="3" key="2">
    <citation type="journal article" date="2015" name="Gigascience">
        <title>Reconstructing a comprehensive transcriptome assembly of a white-pupal translocated strain of the pest fruit fly Bactrocera cucurbitae.</title>
        <authorList>
            <person name="Sim S.B."/>
            <person name="Calla B."/>
            <person name="Hall B."/>
            <person name="DeRego T."/>
            <person name="Geib S.M."/>
        </authorList>
    </citation>
    <scope>NUCLEOTIDE SEQUENCE</scope>
</reference>
<feature type="region of interest" description="Disordered" evidence="1">
    <location>
        <begin position="1"/>
        <end position="95"/>
    </location>
</feature>
<feature type="compositionally biased region" description="Basic and acidic residues" evidence="1">
    <location>
        <begin position="14"/>
        <end position="33"/>
    </location>
</feature>
<dbReference type="InterPro" id="IPR050359">
    <property type="entry name" value="bHLH_transcription_factors"/>
</dbReference>
<feature type="compositionally biased region" description="Basic and acidic residues" evidence="1">
    <location>
        <begin position="48"/>
        <end position="58"/>
    </location>
</feature>
<protein>
    <submittedName>
        <fullName evidence="3">Helix-loop-helix protein delilah</fullName>
    </submittedName>
</protein>
<dbReference type="GO" id="GO:0005634">
    <property type="term" value="C:nucleus"/>
    <property type="evidence" value="ECO:0007669"/>
    <property type="project" value="TreeGrafter"/>
</dbReference>
<dbReference type="CDD" id="cd11431">
    <property type="entry name" value="bHLH_TS_taxi_Dei"/>
    <property type="match status" value="1"/>
</dbReference>
<dbReference type="GO" id="GO:0045944">
    <property type="term" value="P:positive regulation of transcription by RNA polymerase II"/>
    <property type="evidence" value="ECO:0007669"/>
    <property type="project" value="TreeGrafter"/>
</dbReference>
<dbReference type="GO" id="GO:0070888">
    <property type="term" value="F:E-box binding"/>
    <property type="evidence" value="ECO:0007669"/>
    <property type="project" value="TreeGrafter"/>
</dbReference>
<gene>
    <name evidence="3" type="primary">dei_0</name>
    <name evidence="3" type="ORF">g.26931</name>
</gene>
<feature type="compositionally biased region" description="Low complexity" evidence="1">
    <location>
        <begin position="240"/>
        <end position="249"/>
    </location>
</feature>
<dbReference type="PANTHER" id="PTHR19290:SF147">
    <property type="entry name" value="HELIX-LOOP-HELIX PROTEIN DELILAH"/>
    <property type="match status" value="1"/>
</dbReference>
<feature type="region of interest" description="Disordered" evidence="1">
    <location>
        <begin position="187"/>
        <end position="249"/>
    </location>
</feature>
<feature type="compositionally biased region" description="Basic residues" evidence="1">
    <location>
        <begin position="213"/>
        <end position="224"/>
    </location>
</feature>
<accession>A0A0A1X0K8</accession>
<feature type="compositionally biased region" description="Low complexity" evidence="1">
    <location>
        <begin position="187"/>
        <end position="200"/>
    </location>
</feature>
<name>A0A0A1X0K8_ZEUCU</name>
<dbReference type="GO" id="GO:0009653">
    <property type="term" value="P:anatomical structure morphogenesis"/>
    <property type="evidence" value="ECO:0007669"/>
    <property type="project" value="TreeGrafter"/>
</dbReference>
<feature type="domain" description="BHLH" evidence="2">
    <location>
        <begin position="84"/>
        <end position="143"/>
    </location>
</feature>
<feature type="compositionally biased region" description="Low complexity" evidence="1">
    <location>
        <begin position="60"/>
        <end position="76"/>
    </location>
</feature>
<evidence type="ECO:0000259" key="2">
    <source>
        <dbReference type="PROSITE" id="PS50888"/>
    </source>
</evidence>
<dbReference type="Gene3D" id="4.10.280.10">
    <property type="entry name" value="Helix-loop-helix DNA-binding domain"/>
    <property type="match status" value="1"/>
</dbReference>